<dbReference type="EMBL" id="BAABME010011881">
    <property type="protein sequence ID" value="GAA0184420.1"/>
    <property type="molecule type" value="Genomic_DNA"/>
</dbReference>
<sequence length="73" mass="8250">MPSYSQDEAQVHNLTDQQFYIDIAISCPELSFRVLPPMVAGCSCFGEDCGHCCHLRARLLLTVHRRVDNRGEV</sequence>
<comment type="caution">
    <text evidence="1">The sequence shown here is derived from an EMBL/GenBank/DDBJ whole genome shotgun (WGS) entry which is preliminary data.</text>
</comment>
<protein>
    <submittedName>
        <fullName evidence="1">Uncharacterized protein</fullName>
    </submittedName>
</protein>
<evidence type="ECO:0000313" key="1">
    <source>
        <dbReference type="EMBL" id="GAA0184420.1"/>
    </source>
</evidence>
<organism evidence="1 2">
    <name type="scientific">Lithospermum erythrorhizon</name>
    <name type="common">Purple gromwell</name>
    <name type="synonym">Lithospermum officinale var. erythrorhizon</name>
    <dbReference type="NCBI Taxonomy" id="34254"/>
    <lineage>
        <taxon>Eukaryota</taxon>
        <taxon>Viridiplantae</taxon>
        <taxon>Streptophyta</taxon>
        <taxon>Embryophyta</taxon>
        <taxon>Tracheophyta</taxon>
        <taxon>Spermatophyta</taxon>
        <taxon>Magnoliopsida</taxon>
        <taxon>eudicotyledons</taxon>
        <taxon>Gunneridae</taxon>
        <taxon>Pentapetalae</taxon>
        <taxon>asterids</taxon>
        <taxon>lamiids</taxon>
        <taxon>Boraginales</taxon>
        <taxon>Boraginaceae</taxon>
        <taxon>Boraginoideae</taxon>
        <taxon>Lithospermeae</taxon>
        <taxon>Lithospermum</taxon>
    </lineage>
</organism>
<dbReference type="Proteomes" id="UP001454036">
    <property type="component" value="Unassembled WGS sequence"/>
</dbReference>
<name>A0AAV3RU62_LITER</name>
<evidence type="ECO:0000313" key="2">
    <source>
        <dbReference type="Proteomes" id="UP001454036"/>
    </source>
</evidence>
<reference evidence="1 2" key="1">
    <citation type="submission" date="2024-01" db="EMBL/GenBank/DDBJ databases">
        <title>The complete chloroplast genome sequence of Lithospermum erythrorhizon: insights into the phylogenetic relationship among Boraginaceae species and the maternal lineages of purple gromwells.</title>
        <authorList>
            <person name="Okada T."/>
            <person name="Watanabe K."/>
        </authorList>
    </citation>
    <scope>NUCLEOTIDE SEQUENCE [LARGE SCALE GENOMIC DNA]</scope>
</reference>
<dbReference type="AlphaFoldDB" id="A0AAV3RU62"/>
<gene>
    <name evidence="1" type="ORF">LIER_31708</name>
</gene>
<keyword evidence="2" id="KW-1185">Reference proteome</keyword>
<accession>A0AAV3RU62</accession>
<proteinExistence type="predicted"/>